<proteinExistence type="inferred from homology"/>
<comment type="subcellular location">
    <subcellularLocation>
        <location evidence="2">Cytoplasm</location>
    </subcellularLocation>
</comment>
<reference evidence="8" key="1">
    <citation type="submission" date="2018-04" db="EMBL/GenBank/DDBJ databases">
        <authorList>
            <person name="Watanabe M."/>
            <person name="Kojima H."/>
        </authorList>
    </citation>
    <scope>NUCLEOTIDE SEQUENCE [LARGE SCALE GENOMIC DNA]</scope>
    <source>
        <strain evidence="8">Dysh456</strain>
    </source>
</reference>
<dbReference type="PANTHER" id="PTHR39585">
    <property type="entry name" value="FAD ASSEMBLY FACTOR SDHE"/>
    <property type="match status" value="1"/>
</dbReference>
<dbReference type="Pfam" id="PF03937">
    <property type="entry name" value="Sdh5"/>
    <property type="match status" value="1"/>
</dbReference>
<sequence>MNDEDACYRRLRWRCRRGTRELDALFGGWLEAHYARAGEAERAAFEALLEVQDPELWDWVLGHARPPRADWQDIIDAIRASHRL</sequence>
<dbReference type="PANTHER" id="PTHR39585:SF1">
    <property type="entry name" value="FAD ASSEMBLY FACTOR SDHE"/>
    <property type="match status" value="1"/>
</dbReference>
<gene>
    <name evidence="7" type="ORF">ALSL_1907</name>
</gene>
<dbReference type="RefSeq" id="WP_126538636.1">
    <property type="nucleotide sequence ID" value="NZ_AP018560.1"/>
</dbReference>
<dbReference type="KEGG" id="rbd:ALSL_1907"/>
<evidence type="ECO:0000313" key="8">
    <source>
        <dbReference type="Proteomes" id="UP000270530"/>
    </source>
</evidence>
<dbReference type="GO" id="GO:0005737">
    <property type="term" value="C:cytoplasm"/>
    <property type="evidence" value="ECO:0007669"/>
    <property type="project" value="UniProtKB-SubCell"/>
</dbReference>
<evidence type="ECO:0000256" key="6">
    <source>
        <dbReference type="ARBA" id="ARBA00023186"/>
    </source>
</evidence>
<dbReference type="Proteomes" id="UP000270530">
    <property type="component" value="Chromosome"/>
</dbReference>
<comment type="similarity">
    <text evidence="3">Belongs to the SdhE FAD assembly factor family.</text>
</comment>
<evidence type="ECO:0000256" key="5">
    <source>
        <dbReference type="ARBA" id="ARBA00022490"/>
    </source>
</evidence>
<evidence type="ECO:0000256" key="1">
    <source>
        <dbReference type="ARBA" id="ARBA00003135"/>
    </source>
</evidence>
<dbReference type="AlphaFoldDB" id="A0A2Z6E7B3"/>
<dbReference type="Gene3D" id="1.10.150.250">
    <property type="entry name" value="Flavinator of succinate dehydrogenase"/>
    <property type="match status" value="1"/>
</dbReference>
<protein>
    <recommendedName>
        <fullName evidence="4">FAD assembly factor SdhE</fullName>
    </recommendedName>
</protein>
<dbReference type="OrthoDB" id="9180899at2"/>
<keyword evidence="6" id="KW-0143">Chaperone</keyword>
<evidence type="ECO:0000256" key="4">
    <source>
        <dbReference type="ARBA" id="ARBA00019418"/>
    </source>
</evidence>
<comment type="function">
    <text evidence="1">An FAD assembly protein, which accelerates covalent attachment of the cofactor into other proteins. Plays an essential role in the assembly of succinate dehydrogenase (SDH, respiratory complex II), an enzyme complex that is a component of both the tricarboxylic acid cycle and the electron transport chain, and which couples the oxidation of succinate to fumarate with the reduction of ubiquinone (coenzyme Q) to ubiquinol. Required for flavinylation (covalent attachment of FAD) of the flavoprotein subunit SdhA of SDH and other flavinylated proteins as well.</text>
</comment>
<accession>A0A2Z6E7B3</accession>
<reference evidence="8" key="2">
    <citation type="submission" date="2018-06" db="EMBL/GenBank/DDBJ databases">
        <title>Genome sequence of Rhodanobacteraceae bacterium strain Dysh456.</title>
        <authorList>
            <person name="Fukui M."/>
        </authorList>
    </citation>
    <scope>NUCLEOTIDE SEQUENCE [LARGE SCALE GENOMIC DNA]</scope>
    <source>
        <strain evidence="8">Dysh456</strain>
    </source>
</reference>
<evidence type="ECO:0000256" key="2">
    <source>
        <dbReference type="ARBA" id="ARBA00004496"/>
    </source>
</evidence>
<dbReference type="SUPFAM" id="SSF109910">
    <property type="entry name" value="YgfY-like"/>
    <property type="match status" value="1"/>
</dbReference>
<dbReference type="EMBL" id="AP018560">
    <property type="protein sequence ID" value="BBD80554.1"/>
    <property type="molecule type" value="Genomic_DNA"/>
</dbReference>
<name>A0A2Z6E7B3_9GAMM</name>
<dbReference type="InterPro" id="IPR050531">
    <property type="entry name" value="SdhE_FAD_assembly_factor"/>
</dbReference>
<keyword evidence="5" id="KW-0963">Cytoplasm</keyword>
<keyword evidence="8" id="KW-1185">Reference proteome</keyword>
<evidence type="ECO:0000256" key="3">
    <source>
        <dbReference type="ARBA" id="ARBA00008571"/>
    </source>
</evidence>
<organism evidence="7 8">
    <name type="scientific">Aerosticca soli</name>
    <dbReference type="NCBI Taxonomy" id="2010829"/>
    <lineage>
        <taxon>Bacteria</taxon>
        <taxon>Pseudomonadati</taxon>
        <taxon>Pseudomonadota</taxon>
        <taxon>Gammaproteobacteria</taxon>
        <taxon>Lysobacterales</taxon>
        <taxon>Rhodanobacteraceae</taxon>
        <taxon>Aerosticca</taxon>
    </lineage>
</organism>
<evidence type="ECO:0000313" key="7">
    <source>
        <dbReference type="EMBL" id="BBD80554.1"/>
    </source>
</evidence>
<dbReference type="InterPro" id="IPR036714">
    <property type="entry name" value="SDH_sf"/>
</dbReference>
<dbReference type="InterPro" id="IPR005631">
    <property type="entry name" value="SDH"/>
</dbReference>
<dbReference type="GO" id="GO:0006105">
    <property type="term" value="P:succinate metabolic process"/>
    <property type="evidence" value="ECO:0007669"/>
    <property type="project" value="TreeGrafter"/>
</dbReference>